<keyword evidence="5" id="KW-1040">Host Golgi apparatus</keyword>
<keyword evidence="8" id="KW-0472">Membrane</keyword>
<keyword evidence="3" id="KW-0920">Virion tegument</keyword>
<keyword evidence="10" id="KW-0449">Lipoprotein</keyword>
<keyword evidence="4" id="KW-0519">Myristate</keyword>
<dbReference type="GeneID" id="920551"/>
<evidence type="ECO:0000256" key="3">
    <source>
        <dbReference type="ARBA" id="ARBA00022580"/>
    </source>
</evidence>
<dbReference type="KEGG" id="vg:920551"/>
<proteinExistence type="predicted"/>
<evidence type="ECO:0000256" key="4">
    <source>
        <dbReference type="ARBA" id="ARBA00022707"/>
    </source>
</evidence>
<keyword evidence="7" id="KW-1043">Host membrane</keyword>
<dbReference type="Pfam" id="PF11094">
    <property type="entry name" value="UL11"/>
    <property type="match status" value="1"/>
</dbReference>
<evidence type="ECO:0000256" key="7">
    <source>
        <dbReference type="ARBA" id="ARBA00022870"/>
    </source>
</evidence>
<keyword evidence="1" id="KW-1032">Host cell membrane</keyword>
<organism evidence="12 13">
    <name type="scientific">Cercopithecine herpesvirus 9 (strain DHV)</name>
    <name type="common">CeHV-9</name>
    <name type="synonym">Simian varicella virus</name>
    <dbReference type="NCBI Taxonomy" id="36348"/>
    <lineage>
        <taxon>Viruses</taxon>
        <taxon>Duplodnaviria</taxon>
        <taxon>Heunggongvirae</taxon>
        <taxon>Peploviricota</taxon>
        <taxon>Herviviricetes</taxon>
        <taxon>Herpesvirales</taxon>
        <taxon>Orthoherpesviridae</taxon>
        <taxon>Alphaherpesvirinae</taxon>
        <taxon>Varicellovirus</taxon>
        <taxon>Varicellovirus cercopithecinealpha9</taxon>
    </lineage>
</organism>
<dbReference type="EMBL" id="AF275348">
    <property type="protein sequence ID" value="AAG27223.1"/>
    <property type="molecule type" value="Genomic_DNA"/>
</dbReference>
<reference evidence="12 13" key="1">
    <citation type="journal article" date="2001" name="Virology">
        <title>The DNA sequence of the simian varicella virus genome.</title>
        <authorList>
            <person name="Gray W.L."/>
            <person name="Starnes H.B."/>
            <person name="White M.W."/>
            <person name="Mahalingam R."/>
        </authorList>
    </citation>
    <scope>NUCLEOTIDE SEQUENCE [LARGE SCALE GENOMIC DNA]</scope>
</reference>
<evidence type="ECO:0000256" key="11">
    <source>
        <dbReference type="SAM" id="MobiDB-lite"/>
    </source>
</evidence>
<organismHost>
    <name type="scientific">Chlorocebus aethiops</name>
    <name type="common">Green monkey</name>
    <name type="synonym">Cercopithecus aethiops</name>
    <dbReference type="NCBI Taxonomy" id="9534"/>
</organismHost>
<dbReference type="Proteomes" id="UP000159358">
    <property type="component" value="Segment"/>
</dbReference>
<name>Q9E1X1_CHV9D</name>
<feature type="region of interest" description="Disordered" evidence="11">
    <location>
        <begin position="51"/>
        <end position="72"/>
    </location>
</feature>
<evidence type="ECO:0000256" key="1">
    <source>
        <dbReference type="ARBA" id="ARBA00022511"/>
    </source>
</evidence>
<evidence type="ECO:0000256" key="6">
    <source>
        <dbReference type="ARBA" id="ARBA00022844"/>
    </source>
</evidence>
<keyword evidence="9" id="KW-0564">Palmitate</keyword>
<evidence type="ECO:0000256" key="8">
    <source>
        <dbReference type="ARBA" id="ARBA00023136"/>
    </source>
</evidence>
<evidence type="ECO:0000256" key="2">
    <source>
        <dbReference type="ARBA" id="ARBA00022553"/>
    </source>
</evidence>
<dbReference type="RefSeq" id="NP_077463.1">
    <property type="nucleotide sequence ID" value="NC_002686.2"/>
</dbReference>
<evidence type="ECO:0000256" key="9">
    <source>
        <dbReference type="ARBA" id="ARBA00023139"/>
    </source>
</evidence>
<sequence>MGQTTSTGRGGICGLCKRYNELVTSDGETLTLNADCFEDFDFETTNEAGNRPDFPKYNFSKPKNKKKLSKKTSNTLTCKNVY</sequence>
<keyword evidence="2" id="KW-0597">Phosphoprotein</keyword>
<evidence type="ECO:0000313" key="13">
    <source>
        <dbReference type="Proteomes" id="UP000159358"/>
    </source>
</evidence>
<evidence type="ECO:0000256" key="5">
    <source>
        <dbReference type="ARBA" id="ARBA00022812"/>
    </source>
</evidence>
<keyword evidence="13" id="KW-1185">Reference proteome</keyword>
<accession>Q9E1X1</accession>
<dbReference type="InterPro" id="IPR024351">
    <property type="entry name" value="Tegument_UL11_Herpesvir"/>
</dbReference>
<protein>
    <submittedName>
        <fullName evidence="12">Myristylated virion protein</fullName>
    </submittedName>
</protein>
<evidence type="ECO:0000313" key="12">
    <source>
        <dbReference type="EMBL" id="AAG27223.1"/>
    </source>
</evidence>
<evidence type="ECO:0000256" key="10">
    <source>
        <dbReference type="ARBA" id="ARBA00023288"/>
    </source>
</evidence>
<dbReference type="GO" id="GO:0044423">
    <property type="term" value="C:virion component"/>
    <property type="evidence" value="ECO:0007669"/>
    <property type="project" value="UniProtKB-KW"/>
</dbReference>
<keyword evidence="6" id="KW-0946">Virion</keyword>